<name>A0AAQ3U064_PASNO</name>
<gene>
    <name evidence="3" type="ORF">U9M48_030100</name>
</gene>
<dbReference type="AlphaFoldDB" id="A0AAQ3U064"/>
<dbReference type="Gene3D" id="1.20.1280.50">
    <property type="match status" value="1"/>
</dbReference>
<organism evidence="3 4">
    <name type="scientific">Paspalum notatum var. saurae</name>
    <dbReference type="NCBI Taxonomy" id="547442"/>
    <lineage>
        <taxon>Eukaryota</taxon>
        <taxon>Viridiplantae</taxon>
        <taxon>Streptophyta</taxon>
        <taxon>Embryophyta</taxon>
        <taxon>Tracheophyta</taxon>
        <taxon>Spermatophyta</taxon>
        <taxon>Magnoliopsida</taxon>
        <taxon>Liliopsida</taxon>
        <taxon>Poales</taxon>
        <taxon>Poaceae</taxon>
        <taxon>PACMAD clade</taxon>
        <taxon>Panicoideae</taxon>
        <taxon>Andropogonodae</taxon>
        <taxon>Paspaleae</taxon>
        <taxon>Paspalinae</taxon>
        <taxon>Paspalum</taxon>
    </lineage>
</organism>
<dbReference type="Pfam" id="PF03478">
    <property type="entry name" value="Beta-prop_KIB1-4"/>
    <property type="match status" value="1"/>
</dbReference>
<dbReference type="Proteomes" id="UP001341281">
    <property type="component" value="Chromosome 06"/>
</dbReference>
<accession>A0AAQ3U064</accession>
<feature type="region of interest" description="Disordered" evidence="1">
    <location>
        <begin position="435"/>
        <end position="455"/>
    </location>
</feature>
<dbReference type="SUPFAM" id="SSF81383">
    <property type="entry name" value="F-box domain"/>
    <property type="match status" value="1"/>
</dbReference>
<feature type="compositionally biased region" description="Low complexity" evidence="1">
    <location>
        <begin position="438"/>
        <end position="455"/>
    </location>
</feature>
<proteinExistence type="predicted"/>
<evidence type="ECO:0000313" key="4">
    <source>
        <dbReference type="Proteomes" id="UP001341281"/>
    </source>
</evidence>
<keyword evidence="4" id="KW-1185">Reference proteome</keyword>
<dbReference type="PANTHER" id="PTHR33800:SF13">
    <property type="entry name" value="OS06G0113600 PROTEIN"/>
    <property type="match status" value="1"/>
</dbReference>
<dbReference type="InterPro" id="IPR036047">
    <property type="entry name" value="F-box-like_dom_sf"/>
</dbReference>
<evidence type="ECO:0000313" key="3">
    <source>
        <dbReference type="EMBL" id="WVZ82893.1"/>
    </source>
</evidence>
<dbReference type="PANTHER" id="PTHR33800">
    <property type="entry name" value="OS06G0113600 PROTEIN"/>
    <property type="match status" value="1"/>
</dbReference>
<sequence length="455" mass="51023">MPPPLSGREIAISKRRPNNKLCHGATSASTSGWADLLDCLLHHIMSLLSSFPDLLAFTGTCRSWRAALASFPSTWSFSIPPLHLQSHGRYPLRTRMHTRYSHRKNRRHVTYSLCPKIDVREYSLLYNCEWQLTDPVQGSSRHCSPPQNIACPSMNYLDSSYGHLIFSNSTHSLLVDVFSGATVRPPRFEPVAKGEIVHGILDAPINSPNSHLFLLSASSIFQWKVGSNSWVEHCLIVERILQIVFFKGEMYAVDDGHGIHIIRLAPQPSIHEVKLDLKEYLGEDIMCDLSNWLMVCGGMLLFVNLYTMPDDFATFRVFRLDVSIEPAKCVKVENMGNHAIFLSCDLTNPVFSCTNPERWGGKSNCFYIATHPEDSNKPWTVFELGQTVPLSTWWCIRHPDHDGKRPDDLWVLPSLVYDVGREVAVAERPSLKPFHALSSTSSSSSSSSSASGPDV</sequence>
<dbReference type="EMBL" id="CP144750">
    <property type="protein sequence ID" value="WVZ82893.1"/>
    <property type="molecule type" value="Genomic_DNA"/>
</dbReference>
<dbReference type="InterPro" id="IPR005174">
    <property type="entry name" value="KIB1-4_b-propeller"/>
</dbReference>
<protein>
    <recommendedName>
        <fullName evidence="2">KIB1-4 beta-propeller domain-containing protein</fullName>
    </recommendedName>
</protein>
<evidence type="ECO:0000256" key="1">
    <source>
        <dbReference type="SAM" id="MobiDB-lite"/>
    </source>
</evidence>
<feature type="domain" description="KIB1-4 beta-propeller" evidence="2">
    <location>
        <begin position="145"/>
        <end position="382"/>
    </location>
</feature>
<evidence type="ECO:0000259" key="2">
    <source>
        <dbReference type="Pfam" id="PF03478"/>
    </source>
</evidence>
<reference evidence="3 4" key="1">
    <citation type="submission" date="2024-02" db="EMBL/GenBank/DDBJ databases">
        <title>High-quality chromosome-scale genome assembly of Pensacola bahiagrass (Paspalum notatum Flugge var. saurae).</title>
        <authorList>
            <person name="Vega J.M."/>
            <person name="Podio M."/>
            <person name="Orjuela J."/>
            <person name="Siena L.A."/>
            <person name="Pessino S.C."/>
            <person name="Combes M.C."/>
            <person name="Mariac C."/>
            <person name="Albertini E."/>
            <person name="Pupilli F."/>
            <person name="Ortiz J.P.A."/>
            <person name="Leblanc O."/>
        </authorList>
    </citation>
    <scope>NUCLEOTIDE SEQUENCE [LARGE SCALE GENOMIC DNA]</scope>
    <source>
        <strain evidence="3">R1</strain>
        <tissue evidence="3">Leaf</tissue>
    </source>
</reference>